<accession>A0A7L5DSN2</accession>
<dbReference type="Pfam" id="PF05168">
    <property type="entry name" value="HEPN"/>
    <property type="match status" value="1"/>
</dbReference>
<gene>
    <name evidence="3" type="ORF">HH216_18995</name>
</gene>
<evidence type="ECO:0000313" key="3">
    <source>
        <dbReference type="EMBL" id="QJD80273.1"/>
    </source>
</evidence>
<dbReference type="InterPro" id="IPR007842">
    <property type="entry name" value="HEPN_dom"/>
</dbReference>
<name>A0A7L5DSN2_9BACT</name>
<dbReference type="PANTHER" id="PTHR36565">
    <property type="entry name" value="UPF0332 PROTEIN TM_1000"/>
    <property type="match status" value="1"/>
</dbReference>
<dbReference type="Proteomes" id="UP000501128">
    <property type="component" value="Chromosome"/>
</dbReference>
<sequence>MNDLNRAEAHLQKAAEDLREARSLLDAGFPDGTCNRAYYALFHAIIALLYTTDGPIPKTHTGAHTEFRRQFIRPGLFADSFSNTITLLFNLRQGSDYEIEFDTTLDDAQDAVNKAAEFLSKAEAYMKTIQPR</sequence>
<dbReference type="KEGG" id="srho:HH216_18995"/>
<dbReference type="PANTHER" id="PTHR36565:SF1">
    <property type="entry name" value="UPF0332 PROTEIN TM_1000"/>
    <property type="match status" value="1"/>
</dbReference>
<organism evidence="3 4">
    <name type="scientific">Spirosoma rhododendri</name>
    <dbReference type="NCBI Taxonomy" id="2728024"/>
    <lineage>
        <taxon>Bacteria</taxon>
        <taxon>Pseudomonadati</taxon>
        <taxon>Bacteroidota</taxon>
        <taxon>Cytophagia</taxon>
        <taxon>Cytophagales</taxon>
        <taxon>Cytophagaceae</taxon>
        <taxon>Spirosoma</taxon>
    </lineage>
</organism>
<evidence type="ECO:0000259" key="2">
    <source>
        <dbReference type="Pfam" id="PF05168"/>
    </source>
</evidence>
<evidence type="ECO:0000313" key="4">
    <source>
        <dbReference type="Proteomes" id="UP000501128"/>
    </source>
</evidence>
<dbReference type="Gene3D" id="1.20.120.330">
    <property type="entry name" value="Nucleotidyltransferases domain 2"/>
    <property type="match status" value="1"/>
</dbReference>
<dbReference type="AlphaFoldDB" id="A0A7L5DSN2"/>
<feature type="domain" description="HEPN" evidence="2">
    <location>
        <begin position="7"/>
        <end position="123"/>
    </location>
</feature>
<dbReference type="InterPro" id="IPR052226">
    <property type="entry name" value="UPF0332_toxin"/>
</dbReference>
<protein>
    <submittedName>
        <fullName evidence="3">HEPN domain-containing protein</fullName>
    </submittedName>
</protein>
<dbReference type="SUPFAM" id="SSF81593">
    <property type="entry name" value="Nucleotidyltransferase substrate binding subunit/domain"/>
    <property type="match status" value="1"/>
</dbReference>
<comment type="similarity">
    <text evidence="1">Belongs to the UPF0332 family.</text>
</comment>
<keyword evidence="4" id="KW-1185">Reference proteome</keyword>
<dbReference type="RefSeq" id="WP_169552232.1">
    <property type="nucleotide sequence ID" value="NZ_CP051677.1"/>
</dbReference>
<proteinExistence type="inferred from homology"/>
<dbReference type="EMBL" id="CP051677">
    <property type="protein sequence ID" value="QJD80273.1"/>
    <property type="molecule type" value="Genomic_DNA"/>
</dbReference>
<evidence type="ECO:0000256" key="1">
    <source>
        <dbReference type="ARBA" id="ARBA00038248"/>
    </source>
</evidence>
<reference evidence="3 4" key="1">
    <citation type="submission" date="2020-04" db="EMBL/GenBank/DDBJ databases">
        <title>Genome sequencing of novel species.</title>
        <authorList>
            <person name="Heo J."/>
            <person name="Kim S.-J."/>
            <person name="Kim J.-S."/>
            <person name="Hong S.-B."/>
            <person name="Kwon S.-W."/>
        </authorList>
    </citation>
    <scope>NUCLEOTIDE SEQUENCE [LARGE SCALE GENOMIC DNA]</scope>
    <source>
        <strain evidence="3 4">CJU-R4</strain>
    </source>
</reference>